<evidence type="ECO:0000313" key="2">
    <source>
        <dbReference type="EMBL" id="ONG37847.1"/>
    </source>
</evidence>
<name>A0A1S8CQX6_9GAMM</name>
<dbReference type="AlphaFoldDB" id="A0A1S8CQX6"/>
<keyword evidence="1" id="KW-0812">Transmembrane</keyword>
<dbReference type="EMBL" id="MLCN01000043">
    <property type="protein sequence ID" value="ONG37847.1"/>
    <property type="molecule type" value="Genomic_DNA"/>
</dbReference>
<dbReference type="Proteomes" id="UP000192132">
    <property type="component" value="Unassembled WGS sequence"/>
</dbReference>
<keyword evidence="3" id="KW-1185">Reference proteome</keyword>
<feature type="transmembrane region" description="Helical" evidence="1">
    <location>
        <begin position="53"/>
        <end position="72"/>
    </location>
</feature>
<evidence type="ECO:0000313" key="3">
    <source>
        <dbReference type="Proteomes" id="UP000192132"/>
    </source>
</evidence>
<evidence type="ECO:0000256" key="1">
    <source>
        <dbReference type="SAM" id="Phobius"/>
    </source>
</evidence>
<feature type="transmembrane region" description="Helical" evidence="1">
    <location>
        <begin position="12"/>
        <end position="41"/>
    </location>
</feature>
<organism evidence="2 3">
    <name type="scientific">Alkanindiges hydrocarboniclasticus</name>
    <dbReference type="NCBI Taxonomy" id="1907941"/>
    <lineage>
        <taxon>Bacteria</taxon>
        <taxon>Pseudomonadati</taxon>
        <taxon>Pseudomonadota</taxon>
        <taxon>Gammaproteobacteria</taxon>
        <taxon>Moraxellales</taxon>
        <taxon>Moraxellaceae</taxon>
        <taxon>Alkanindiges</taxon>
    </lineage>
</organism>
<protein>
    <submittedName>
        <fullName evidence="2">Uncharacterized protein</fullName>
    </submittedName>
</protein>
<keyword evidence="1" id="KW-0472">Membrane</keyword>
<comment type="caution">
    <text evidence="2">The sequence shown here is derived from an EMBL/GenBank/DDBJ whole genome shotgun (WGS) entry which is preliminary data.</text>
</comment>
<dbReference type="STRING" id="1907941.BKE30_13645"/>
<sequence length="74" mass="8633">MSISMPAQHLLFFMSYICWLFFIGRSTVAHLNISSLNWLYIDANDMQRKKNRYFIEAMVTSLVIAVISFGMFDS</sequence>
<gene>
    <name evidence="2" type="ORF">BKE30_13645</name>
</gene>
<accession>A0A1S8CQX6</accession>
<reference evidence="2 3" key="1">
    <citation type="submission" date="2016-10" db="EMBL/GenBank/DDBJ databases">
        <title>Draft Genome sequence of Alkanindiges sp. strain H1.</title>
        <authorList>
            <person name="Subhash Y."/>
            <person name="Lee S."/>
        </authorList>
    </citation>
    <scope>NUCLEOTIDE SEQUENCE [LARGE SCALE GENOMIC DNA]</scope>
    <source>
        <strain evidence="2 3">H1</strain>
    </source>
</reference>
<proteinExistence type="predicted"/>
<keyword evidence="1" id="KW-1133">Transmembrane helix</keyword>